<feature type="compositionally biased region" description="Low complexity" evidence="3">
    <location>
        <begin position="157"/>
        <end position="170"/>
    </location>
</feature>
<reference evidence="7" key="1">
    <citation type="journal article" date="2020" name="PLoS Negl. Trop. Dis.">
        <title>High-quality nuclear genome for Sarcoptes scabiei-A critical resource for a neglected parasite.</title>
        <authorList>
            <person name="Korhonen P.K."/>
            <person name="Gasser R.B."/>
            <person name="Ma G."/>
            <person name="Wang T."/>
            <person name="Stroehlein A.J."/>
            <person name="Young N.D."/>
            <person name="Ang C.S."/>
            <person name="Fernando D.D."/>
            <person name="Lu H.C."/>
            <person name="Taylor S."/>
            <person name="Reynolds S.L."/>
            <person name="Mofiz E."/>
            <person name="Najaraj S.H."/>
            <person name="Gowda H."/>
            <person name="Madugundu A."/>
            <person name="Renuse S."/>
            <person name="Holt D."/>
            <person name="Pandey A."/>
            <person name="Papenfuss A.T."/>
            <person name="Fischer K."/>
        </authorList>
    </citation>
    <scope>NUCLEOTIDE SEQUENCE [LARGE SCALE GENOMIC DNA]</scope>
</reference>
<evidence type="ECO:0000313" key="5">
    <source>
        <dbReference type="EMBL" id="KAF7496651.1"/>
    </source>
</evidence>
<proteinExistence type="predicted"/>
<name>A0A834VH48_SARSC</name>
<accession>A0A834VH48</accession>
<dbReference type="Pfam" id="PF00379">
    <property type="entry name" value="Chitin_bind_4"/>
    <property type="match status" value="1"/>
</dbReference>
<feature type="compositionally biased region" description="Polar residues" evidence="3">
    <location>
        <begin position="334"/>
        <end position="351"/>
    </location>
</feature>
<keyword evidence="1 2" id="KW-0193">Cuticle</keyword>
<dbReference type="GO" id="GO:0008010">
    <property type="term" value="F:structural constituent of chitin-based larval cuticle"/>
    <property type="evidence" value="ECO:0007669"/>
    <property type="project" value="TreeGrafter"/>
</dbReference>
<dbReference type="GO" id="GO:0062129">
    <property type="term" value="C:chitin-based extracellular matrix"/>
    <property type="evidence" value="ECO:0007669"/>
    <property type="project" value="TreeGrafter"/>
</dbReference>
<dbReference type="PANTHER" id="PTHR10380:SF240">
    <property type="match status" value="1"/>
</dbReference>
<evidence type="ECO:0000256" key="1">
    <source>
        <dbReference type="ARBA" id="ARBA00022460"/>
    </source>
</evidence>
<evidence type="ECO:0000313" key="6">
    <source>
        <dbReference type="EnsemblMetazoa" id="KAF7496651.1"/>
    </source>
</evidence>
<protein>
    <submittedName>
        <fullName evidence="5 6">Uncharacterized protein</fullName>
    </submittedName>
</protein>
<feature type="chain" id="PRO_5038259569" evidence="4">
    <location>
        <begin position="18"/>
        <end position="370"/>
    </location>
</feature>
<evidence type="ECO:0000313" key="7">
    <source>
        <dbReference type="Proteomes" id="UP000070412"/>
    </source>
</evidence>
<reference evidence="5" key="2">
    <citation type="submission" date="2020-01" db="EMBL/GenBank/DDBJ databases">
        <authorList>
            <person name="Korhonen P.K.K."/>
            <person name="Guangxu M.G."/>
            <person name="Wang T.W."/>
            <person name="Stroehlein A.J.S."/>
            <person name="Young N.D."/>
            <person name="Ang C.-S.A."/>
            <person name="Fernando D.W.F."/>
            <person name="Lu H.L."/>
            <person name="Taylor S.T."/>
            <person name="Ehtesham M.E.M."/>
            <person name="Najaraj S.H.N."/>
            <person name="Harsha G.H.G."/>
            <person name="Madugundu A.M."/>
            <person name="Renuse S.R."/>
            <person name="Holt D.H."/>
            <person name="Pandey A.P."/>
            <person name="Papenfuss A.P."/>
            <person name="Gasser R.B.G."/>
            <person name="Fischer K.F."/>
        </authorList>
    </citation>
    <scope>NUCLEOTIDE SEQUENCE</scope>
    <source>
        <strain evidence="5">SSS_KF_BRIS2020</strain>
    </source>
</reference>
<evidence type="ECO:0000256" key="4">
    <source>
        <dbReference type="SAM" id="SignalP"/>
    </source>
</evidence>
<evidence type="ECO:0000256" key="3">
    <source>
        <dbReference type="SAM" id="MobiDB-lite"/>
    </source>
</evidence>
<feature type="compositionally biased region" description="Low complexity" evidence="3">
    <location>
        <begin position="127"/>
        <end position="141"/>
    </location>
</feature>
<reference evidence="6" key="3">
    <citation type="submission" date="2022-06" db="UniProtKB">
        <authorList>
            <consortium name="EnsemblMetazoa"/>
        </authorList>
    </citation>
    <scope>IDENTIFICATION</scope>
</reference>
<dbReference type="EMBL" id="WVUK01000003">
    <property type="protein sequence ID" value="KAF7496651.1"/>
    <property type="molecule type" value="Genomic_DNA"/>
</dbReference>
<feature type="region of interest" description="Disordered" evidence="3">
    <location>
        <begin position="333"/>
        <end position="353"/>
    </location>
</feature>
<organism evidence="5">
    <name type="scientific">Sarcoptes scabiei</name>
    <name type="common">Itch mite</name>
    <name type="synonym">Acarus scabiei</name>
    <dbReference type="NCBI Taxonomy" id="52283"/>
    <lineage>
        <taxon>Eukaryota</taxon>
        <taxon>Metazoa</taxon>
        <taxon>Ecdysozoa</taxon>
        <taxon>Arthropoda</taxon>
        <taxon>Chelicerata</taxon>
        <taxon>Arachnida</taxon>
        <taxon>Acari</taxon>
        <taxon>Acariformes</taxon>
        <taxon>Sarcoptiformes</taxon>
        <taxon>Astigmata</taxon>
        <taxon>Psoroptidia</taxon>
        <taxon>Sarcoptoidea</taxon>
        <taxon>Sarcoptidae</taxon>
        <taxon>Sarcoptinae</taxon>
        <taxon>Sarcoptes</taxon>
    </lineage>
</organism>
<dbReference type="PROSITE" id="PS51155">
    <property type="entry name" value="CHIT_BIND_RR_2"/>
    <property type="match status" value="1"/>
</dbReference>
<dbReference type="EnsemblMetazoa" id="SSS_8430s_mrna">
    <property type="protein sequence ID" value="KAF7496651.1"/>
    <property type="gene ID" value="SSS_8430"/>
</dbReference>
<dbReference type="InterPro" id="IPR000618">
    <property type="entry name" value="Insect_cuticle"/>
</dbReference>
<evidence type="ECO:0000256" key="2">
    <source>
        <dbReference type="PROSITE-ProRule" id="PRU00497"/>
    </source>
</evidence>
<dbReference type="InterPro" id="IPR050468">
    <property type="entry name" value="Cuticle_Struct_Prot"/>
</dbReference>
<feature type="region of interest" description="Disordered" evidence="3">
    <location>
        <begin position="117"/>
        <end position="171"/>
    </location>
</feature>
<dbReference type="Proteomes" id="UP000070412">
    <property type="component" value="Unassembled WGS sequence"/>
</dbReference>
<dbReference type="OrthoDB" id="7255276at2759"/>
<dbReference type="OMA" id="WGPPVIN"/>
<dbReference type="PROSITE" id="PS00233">
    <property type="entry name" value="CHIT_BIND_RR_1"/>
    <property type="match status" value="1"/>
</dbReference>
<dbReference type="InterPro" id="IPR031311">
    <property type="entry name" value="CHIT_BIND_RR_consensus"/>
</dbReference>
<feature type="signal peptide" evidence="4">
    <location>
        <begin position="1"/>
        <end position="17"/>
    </location>
</feature>
<dbReference type="AlphaFoldDB" id="A0A834VH48"/>
<keyword evidence="4" id="KW-0732">Signal</keyword>
<sequence>MIIILIQTLLLINFVTAQQSNTNSFPAALGSYAVQSLQQTTPKPYFPPAQVHYVNIGEDLAGDYKFGYDTGKSNAGQSFREESRLPDGTVKGAYGYIDAEGKQRIVKYTAGVQGFKVESDEEAPGQSSPSSVPRSVPTSNPQLRPYKAIEPVPLNNPQTQTQSAPQTPVQSITLRQYQPRTSSDSVETIRLSQIQPVQSSYRNVNEYTPVAHTTSITQPQYVTSIASPASADSPLNPIKATIVRNSGSQYASSLPSSLSNFQETSGPSSQQLMAAALARHLTAYTSRVTPSLASTSPQTITALLAQQRSASDSNIHHLGSVQRNPPLSFPVSGSPYTSALSSQSEPETTTWGPPVINKELLSYNIGVQQR</sequence>
<gene>
    <name evidence="5" type="ORF">SSS_8430</name>
</gene>
<dbReference type="PANTHER" id="PTHR10380">
    <property type="entry name" value="CUTICLE PROTEIN"/>
    <property type="match status" value="1"/>
</dbReference>
<keyword evidence="7" id="KW-1185">Reference proteome</keyword>